<evidence type="ECO:0000259" key="3">
    <source>
        <dbReference type="Pfam" id="PF13203"/>
    </source>
</evidence>
<feature type="compositionally biased region" description="Basic and acidic residues" evidence="1">
    <location>
        <begin position="145"/>
        <end position="162"/>
    </location>
</feature>
<name>A0A0G1KB47_9BACT</name>
<dbReference type="InterPro" id="IPR025154">
    <property type="entry name" value="Put_metallopeptidase_dom"/>
</dbReference>
<reference evidence="4 5" key="1">
    <citation type="journal article" date="2015" name="Nature">
        <title>rRNA introns, odd ribosomes, and small enigmatic genomes across a large radiation of phyla.</title>
        <authorList>
            <person name="Brown C.T."/>
            <person name="Hug L.A."/>
            <person name="Thomas B.C."/>
            <person name="Sharon I."/>
            <person name="Castelle C.J."/>
            <person name="Singh A."/>
            <person name="Wilkins M.J."/>
            <person name="Williams K.H."/>
            <person name="Banfield J.F."/>
        </authorList>
    </citation>
    <scope>NUCLEOTIDE SEQUENCE [LARGE SCALE GENOMIC DNA]</scope>
</reference>
<organism evidence="4 5">
    <name type="scientific">Candidatus Yanofskybacteria bacterium GW2011_GWA2_44_9</name>
    <dbReference type="NCBI Taxonomy" id="1619025"/>
    <lineage>
        <taxon>Bacteria</taxon>
        <taxon>Candidatus Yanofskyibacteriota</taxon>
    </lineage>
</organism>
<evidence type="ECO:0000313" key="4">
    <source>
        <dbReference type="EMBL" id="KKT80768.1"/>
    </source>
</evidence>
<sequence>MSGNKAVRERIIRERVQLLLHRPFFGYLTLSLDLKEELGIPTMATDGTRLYYNPAFVDGLDPKVLQMILAHETLHCALGHLWRLEKRNREKWNYATDYAINLMLKKEGFTVPANCLCDDKFDGMSAEEIYHRLPDQKPKGSLVSSHDKWPGKNKCKDKENKKASQTPQDKSGEGGDKKPENQGQQSKDDSKEDGSGGDNKDRIEGDQPQSAPPQILSGDDQEELVKEWQDKLIRAANAARMQGKLPGRMGQLIQDVLEPKLDWKVILKDLVTSLVRNDFRLFPASKKHLWRNIYLPSLHGELIELAVGIDTSGSVSDEQFQELIAEVRGIAEQFENFTLHLFFCDTEIHDRMTISSNDVWPDKFTKNGGGTSFVPVIELIDKELPHIAGLVYLTDGDGAYPKNPPDYPVIWVLNKDKVMPWGESIKMEEAR</sequence>
<evidence type="ECO:0000313" key="5">
    <source>
        <dbReference type="Proteomes" id="UP000034032"/>
    </source>
</evidence>
<dbReference type="PANTHER" id="PTHR38730:SF1">
    <property type="entry name" value="SLL7028 PROTEIN"/>
    <property type="match status" value="1"/>
</dbReference>
<dbReference type="EMBL" id="LCJR01000035">
    <property type="protein sequence ID" value="KKT80768.1"/>
    <property type="molecule type" value="Genomic_DNA"/>
</dbReference>
<comment type="caution">
    <text evidence="4">The sequence shown here is derived from an EMBL/GenBank/DDBJ whole genome shotgun (WGS) entry which is preliminary data.</text>
</comment>
<feature type="domain" description="VWA-like" evidence="2">
    <location>
        <begin position="305"/>
        <end position="428"/>
    </location>
</feature>
<dbReference type="Proteomes" id="UP000034032">
    <property type="component" value="Unassembled WGS sequence"/>
</dbReference>
<protein>
    <recommendedName>
        <fullName evidence="6">Metallopeptidase domain-containing protein</fullName>
    </recommendedName>
</protein>
<feature type="compositionally biased region" description="Basic and acidic residues" evidence="1">
    <location>
        <begin position="170"/>
        <end position="205"/>
    </location>
</feature>
<proteinExistence type="predicted"/>
<accession>A0A0G1KB47</accession>
<dbReference type="Pfam" id="PF09967">
    <property type="entry name" value="DUF2201"/>
    <property type="match status" value="1"/>
</dbReference>
<dbReference type="AlphaFoldDB" id="A0A0G1KB47"/>
<dbReference type="PANTHER" id="PTHR38730">
    <property type="entry name" value="SLL7028 PROTEIN"/>
    <property type="match status" value="1"/>
</dbReference>
<feature type="region of interest" description="Disordered" evidence="1">
    <location>
        <begin position="132"/>
        <end position="220"/>
    </location>
</feature>
<evidence type="ECO:0000256" key="1">
    <source>
        <dbReference type="SAM" id="MobiDB-lite"/>
    </source>
</evidence>
<dbReference type="Pfam" id="PF13203">
    <property type="entry name" value="DUF2201_N"/>
    <property type="match status" value="1"/>
</dbReference>
<evidence type="ECO:0008006" key="6">
    <source>
        <dbReference type="Google" id="ProtNLM"/>
    </source>
</evidence>
<feature type="domain" description="Putative metallopeptidase" evidence="3">
    <location>
        <begin position="17"/>
        <end position="298"/>
    </location>
</feature>
<evidence type="ECO:0000259" key="2">
    <source>
        <dbReference type="Pfam" id="PF09967"/>
    </source>
</evidence>
<gene>
    <name evidence="4" type="ORF">UW79_C0035G0005</name>
</gene>
<dbReference type="InterPro" id="IPR018698">
    <property type="entry name" value="VWA-like_dom"/>
</dbReference>